<gene>
    <name evidence="1" type="ORF">SAMN04488054_11030</name>
</gene>
<dbReference type="OrthoDB" id="2417886at2"/>
<dbReference type="Proteomes" id="UP000199668">
    <property type="component" value="Unassembled WGS sequence"/>
</dbReference>
<protein>
    <submittedName>
        <fullName evidence="1">Heptaprenyl diphosphate synthase (HEPPP synthase) subunit 1</fullName>
    </submittedName>
</protein>
<proteinExistence type="predicted"/>
<dbReference type="InterPro" id="IPR009920">
    <property type="entry name" value="HEPPP_synth_su1"/>
</dbReference>
<dbReference type="STRING" id="266892.SAMN04488054_11030"/>
<reference evidence="1 2" key="1">
    <citation type="submission" date="2016-10" db="EMBL/GenBank/DDBJ databases">
        <authorList>
            <person name="de Groot N.N."/>
        </authorList>
    </citation>
    <scope>NUCLEOTIDE SEQUENCE [LARGE SCALE GENOMIC DNA]</scope>
    <source>
        <strain evidence="1 2">CGMCC 1.6134</strain>
    </source>
</reference>
<accession>A0A1I4M4K4</accession>
<dbReference type="Gene3D" id="1.20.120.1450">
    <property type="match status" value="1"/>
</dbReference>
<evidence type="ECO:0000313" key="2">
    <source>
        <dbReference type="Proteomes" id="UP000199668"/>
    </source>
</evidence>
<dbReference type="Pfam" id="PF07307">
    <property type="entry name" value="HEPPP_synt_1"/>
    <property type="match status" value="1"/>
</dbReference>
<dbReference type="EMBL" id="FOTY01000010">
    <property type="protein sequence ID" value="SFL98023.1"/>
    <property type="molecule type" value="Genomic_DNA"/>
</dbReference>
<evidence type="ECO:0000313" key="1">
    <source>
        <dbReference type="EMBL" id="SFL98023.1"/>
    </source>
</evidence>
<organism evidence="1 2">
    <name type="scientific">Salibacterium qingdaonense</name>
    <dbReference type="NCBI Taxonomy" id="266892"/>
    <lineage>
        <taxon>Bacteria</taxon>
        <taxon>Bacillati</taxon>
        <taxon>Bacillota</taxon>
        <taxon>Bacilli</taxon>
        <taxon>Bacillales</taxon>
        <taxon>Bacillaceae</taxon>
    </lineage>
</organism>
<name>A0A1I4M4K4_9BACI</name>
<dbReference type="AlphaFoldDB" id="A0A1I4M4K4"/>
<sequence length="268" mass="30723">MKELYEDAEVQKIEHEFKQLTSHPYLKEYIEEAGIEYDYILFMMELLLDSPLSADAKREQILSALLVQAAFVTHEKVETGGQEVLLGKKPRQLTVLAGDFFSSLYHSMLDRDVHAKVIPVFSDAIQKINEEKMSLHFCENESEEVLLSRLALVEGAFLKNIASFYQKPEAGSLAETFFLLKRLVHERNPKESCYLSAPANSIHAFLEGGIEWTGSWPAQSVEQWLTHHITRLQKELHQKLHTTTSIGNELLFNVLTSWSRDFIKAEIK</sequence>
<keyword evidence="2" id="KW-1185">Reference proteome</keyword>
<dbReference type="GO" id="GO:0009234">
    <property type="term" value="P:menaquinone biosynthetic process"/>
    <property type="evidence" value="ECO:0007669"/>
    <property type="project" value="InterPro"/>
</dbReference>
<dbReference type="RefSeq" id="WP_090926800.1">
    <property type="nucleotide sequence ID" value="NZ_FOTY01000010.1"/>
</dbReference>